<dbReference type="Proteomes" id="UP000186102">
    <property type="component" value="Unassembled WGS sequence"/>
</dbReference>
<sequence length="45" mass="4940">MAKCEKCGVVVFSNEDLYEDHGLQICEDCKMKSSKSPSQPCGGEK</sequence>
<dbReference type="STRING" id="1888891.DSOL_3557"/>
<name>A0A1Q8QPV6_9FIRM</name>
<dbReference type="AlphaFoldDB" id="A0A1Q8QPV6"/>
<keyword evidence="2" id="KW-1185">Reference proteome</keyword>
<evidence type="ECO:0000313" key="1">
    <source>
        <dbReference type="EMBL" id="OLN29381.1"/>
    </source>
</evidence>
<comment type="caution">
    <text evidence="1">The sequence shown here is derived from an EMBL/GenBank/DDBJ whole genome shotgun (WGS) entry which is preliminary data.</text>
</comment>
<gene>
    <name evidence="1" type="ORF">DSOL_3557</name>
</gene>
<dbReference type="EMBL" id="MLBF01000033">
    <property type="protein sequence ID" value="OLN29381.1"/>
    <property type="molecule type" value="Genomic_DNA"/>
</dbReference>
<evidence type="ECO:0000313" key="2">
    <source>
        <dbReference type="Proteomes" id="UP000186102"/>
    </source>
</evidence>
<reference evidence="1 2" key="1">
    <citation type="submission" date="2016-09" db="EMBL/GenBank/DDBJ databases">
        <title>Complete genome of Desulfosporosinus sp. OL.</title>
        <authorList>
            <person name="Mardanov A."/>
            <person name="Beletsky A."/>
            <person name="Panova A."/>
            <person name="Karnachuk O."/>
            <person name="Ravin N."/>
        </authorList>
    </citation>
    <scope>NUCLEOTIDE SEQUENCE [LARGE SCALE GENOMIC DNA]</scope>
    <source>
        <strain evidence="1 2">OL</strain>
    </source>
</reference>
<protein>
    <submittedName>
        <fullName evidence="1">Uncharacterized protein</fullName>
    </submittedName>
</protein>
<proteinExistence type="predicted"/>
<organism evidence="1 2">
    <name type="scientific">Desulfosporosinus metallidurans</name>
    <dbReference type="NCBI Taxonomy" id="1888891"/>
    <lineage>
        <taxon>Bacteria</taxon>
        <taxon>Bacillati</taxon>
        <taxon>Bacillota</taxon>
        <taxon>Clostridia</taxon>
        <taxon>Eubacteriales</taxon>
        <taxon>Desulfitobacteriaceae</taxon>
        <taxon>Desulfosporosinus</taxon>
    </lineage>
</organism>
<accession>A0A1Q8QPV6</accession>